<dbReference type="AlphaFoldDB" id="I1PV76"/>
<dbReference type="Proteomes" id="UP000007306">
    <property type="component" value="Chromosome 5"/>
</dbReference>
<accession>I1PV76</accession>
<name>I1PV76_ORYGL</name>
<organism evidence="2 3">
    <name type="scientific">Oryza glaberrima</name>
    <name type="common">African rice</name>
    <dbReference type="NCBI Taxonomy" id="4538"/>
    <lineage>
        <taxon>Eukaryota</taxon>
        <taxon>Viridiplantae</taxon>
        <taxon>Streptophyta</taxon>
        <taxon>Embryophyta</taxon>
        <taxon>Tracheophyta</taxon>
        <taxon>Spermatophyta</taxon>
        <taxon>Magnoliopsida</taxon>
        <taxon>Liliopsida</taxon>
        <taxon>Poales</taxon>
        <taxon>Poaceae</taxon>
        <taxon>BOP clade</taxon>
        <taxon>Oryzoideae</taxon>
        <taxon>Oryzeae</taxon>
        <taxon>Oryzinae</taxon>
        <taxon>Oryza</taxon>
    </lineage>
</organism>
<protein>
    <submittedName>
        <fullName evidence="2">Uncharacterized protein</fullName>
    </submittedName>
</protein>
<feature type="compositionally biased region" description="Low complexity" evidence="1">
    <location>
        <begin position="76"/>
        <end position="87"/>
    </location>
</feature>
<dbReference type="Gramene" id="ORGLA05G0127400.1">
    <property type="protein sequence ID" value="ORGLA05G0127400.1"/>
    <property type="gene ID" value="ORGLA05G0127400"/>
</dbReference>
<evidence type="ECO:0000313" key="3">
    <source>
        <dbReference type="Proteomes" id="UP000007306"/>
    </source>
</evidence>
<sequence length="201" mass="20467">MSGYHIISLPPSLFSPRSWLTRYRAAGGRTRSPGDDGEVGGGSGGGGDENGGQEEGSKSRAAGETASAARQERRASAAPTPATTQHAPPMPGGPSRAAVADDDNELSRLLSLAKADLDAGHLCAARLDADSPRGSLLLTVISVLVADHSSHRATLLAIASGVALDEGGEERGGVNGARDNGPWGRREGGLGRRCQRAVGGR</sequence>
<evidence type="ECO:0000256" key="1">
    <source>
        <dbReference type="SAM" id="MobiDB-lite"/>
    </source>
</evidence>
<reference evidence="2" key="1">
    <citation type="submission" date="2015-06" db="UniProtKB">
        <authorList>
            <consortium name="EnsemblPlants"/>
        </authorList>
    </citation>
    <scope>IDENTIFICATION</scope>
</reference>
<evidence type="ECO:0000313" key="2">
    <source>
        <dbReference type="EnsemblPlants" id="ORGLA05G0127400.1"/>
    </source>
</evidence>
<feature type="region of interest" description="Disordered" evidence="1">
    <location>
        <begin position="167"/>
        <end position="201"/>
    </location>
</feature>
<dbReference type="HOGENOM" id="CLU_117860_0_0_1"/>
<dbReference type="OMA" id="SGYHIIS"/>
<feature type="region of interest" description="Disordered" evidence="1">
    <location>
        <begin position="25"/>
        <end position="100"/>
    </location>
</feature>
<reference evidence="2 3" key="2">
    <citation type="submission" date="2018-04" db="EMBL/GenBank/DDBJ databases">
        <title>OglaRS2 (Oryza glaberrima Reference Sequence Version 2).</title>
        <authorList>
            <person name="Zhang J."/>
            <person name="Kudrna D."/>
            <person name="Lee S."/>
            <person name="Talag J."/>
            <person name="Rajasekar S."/>
            <person name="Wing R.A."/>
        </authorList>
    </citation>
    <scope>NUCLEOTIDE SEQUENCE [LARGE SCALE GENOMIC DNA]</scope>
    <source>
        <strain evidence="2 3">cv. IRGC 96717</strain>
    </source>
</reference>
<dbReference type="EnsemblPlants" id="ORGLA05G0127400.1">
    <property type="protein sequence ID" value="ORGLA05G0127400.1"/>
    <property type="gene ID" value="ORGLA05G0127400"/>
</dbReference>
<keyword evidence="3" id="KW-1185">Reference proteome</keyword>
<proteinExistence type="predicted"/>
<feature type="compositionally biased region" description="Gly residues" evidence="1">
    <location>
        <begin position="39"/>
        <end position="54"/>
    </location>
</feature>